<feature type="transmembrane region" description="Helical" evidence="6">
    <location>
        <begin position="292"/>
        <end position="312"/>
    </location>
</feature>
<comment type="caution">
    <text evidence="7">The sequence shown here is derived from an EMBL/GenBank/DDBJ whole genome shotgun (WGS) entry which is preliminary data.</text>
</comment>
<keyword evidence="4 6" id="KW-1133">Transmembrane helix</keyword>
<keyword evidence="3 6" id="KW-0812">Transmembrane</keyword>
<comment type="subcellular location">
    <subcellularLocation>
        <location evidence="1">Cell membrane</location>
        <topology evidence="1">Multi-pass membrane protein</topology>
    </subcellularLocation>
</comment>
<feature type="transmembrane region" description="Helical" evidence="6">
    <location>
        <begin position="111"/>
        <end position="130"/>
    </location>
</feature>
<keyword evidence="8" id="KW-1185">Reference proteome</keyword>
<evidence type="ECO:0000256" key="3">
    <source>
        <dbReference type="ARBA" id="ARBA00022692"/>
    </source>
</evidence>
<dbReference type="InterPro" id="IPR050833">
    <property type="entry name" value="Poly_Biosynth_Transport"/>
</dbReference>
<dbReference type="AlphaFoldDB" id="A0A512BHI8"/>
<evidence type="ECO:0000313" key="8">
    <source>
        <dbReference type="Proteomes" id="UP000321513"/>
    </source>
</evidence>
<dbReference type="GO" id="GO:0005886">
    <property type="term" value="C:plasma membrane"/>
    <property type="evidence" value="ECO:0007669"/>
    <property type="project" value="UniProtKB-SubCell"/>
</dbReference>
<keyword evidence="5 6" id="KW-0472">Membrane</keyword>
<feature type="transmembrane region" description="Helical" evidence="6">
    <location>
        <begin position="47"/>
        <end position="72"/>
    </location>
</feature>
<evidence type="ECO:0000256" key="1">
    <source>
        <dbReference type="ARBA" id="ARBA00004651"/>
    </source>
</evidence>
<dbReference type="PANTHER" id="PTHR30250:SF11">
    <property type="entry name" value="O-ANTIGEN TRANSPORTER-RELATED"/>
    <property type="match status" value="1"/>
</dbReference>
<reference evidence="7 8" key="1">
    <citation type="submission" date="2019-07" db="EMBL/GenBank/DDBJ databases">
        <title>Whole genome shotgun sequence of Segetibacter aerophilus NBRC 106135.</title>
        <authorList>
            <person name="Hosoyama A."/>
            <person name="Uohara A."/>
            <person name="Ohji S."/>
            <person name="Ichikawa N."/>
        </authorList>
    </citation>
    <scope>NUCLEOTIDE SEQUENCE [LARGE SCALE GENOMIC DNA]</scope>
    <source>
        <strain evidence="7 8">NBRC 106135</strain>
    </source>
</reference>
<evidence type="ECO:0000256" key="2">
    <source>
        <dbReference type="ARBA" id="ARBA00022475"/>
    </source>
</evidence>
<sequence>MTYFSASNQISGNKLALVSIIWPFIVAIFSVGCTMFLISQHFITSDYLFLLVAGVAYTFGISLNNFFTSLFYARQNYAVPNILMSAINVIVIILVPFFAKGFMGLNREQFLYIYFLQFILQGLGLAILYLTLYSPVSKLQLPTLQEYKMLFRFAVIALFANIAYYLINRVDYLFVEAWCSAKSLGNYVQVSKMGQLFLIIPSIIASAVYPQAAKGENANMVKYIVRMITLFVPLYIIIIIASYLFSSPVFLWLFGKTFDEMYVPFLVLLPGILFLSMHIIIAAFFGAKNKPAYNVISTSAGLVIVLIGDVVLIKRMGITGAALVSSLGYTTAFIVSLLLFMQQATIGWKDIFTSETFKLKTYTSLIANRSPNSK</sequence>
<dbReference type="EMBL" id="BJYT01000021">
    <property type="protein sequence ID" value="GEO11422.1"/>
    <property type="molecule type" value="Genomic_DNA"/>
</dbReference>
<evidence type="ECO:0000256" key="5">
    <source>
        <dbReference type="ARBA" id="ARBA00023136"/>
    </source>
</evidence>
<accession>A0A512BHI8</accession>
<dbReference type="PANTHER" id="PTHR30250">
    <property type="entry name" value="PST FAMILY PREDICTED COLANIC ACID TRANSPORTER"/>
    <property type="match status" value="1"/>
</dbReference>
<evidence type="ECO:0000256" key="6">
    <source>
        <dbReference type="SAM" id="Phobius"/>
    </source>
</evidence>
<gene>
    <name evidence="7" type="ORF">SAE01_39180</name>
</gene>
<organism evidence="7 8">
    <name type="scientific">Segetibacter aerophilus</name>
    <dbReference type="NCBI Taxonomy" id="670293"/>
    <lineage>
        <taxon>Bacteria</taxon>
        <taxon>Pseudomonadati</taxon>
        <taxon>Bacteroidota</taxon>
        <taxon>Chitinophagia</taxon>
        <taxon>Chitinophagales</taxon>
        <taxon>Chitinophagaceae</taxon>
        <taxon>Segetibacter</taxon>
    </lineage>
</organism>
<feature type="transmembrane region" description="Helical" evidence="6">
    <location>
        <begin position="318"/>
        <end position="340"/>
    </location>
</feature>
<feature type="transmembrane region" description="Helical" evidence="6">
    <location>
        <begin position="20"/>
        <end position="38"/>
    </location>
</feature>
<feature type="transmembrane region" description="Helical" evidence="6">
    <location>
        <begin position="78"/>
        <end position="99"/>
    </location>
</feature>
<feature type="transmembrane region" description="Helical" evidence="6">
    <location>
        <begin position="265"/>
        <end position="285"/>
    </location>
</feature>
<keyword evidence="2" id="KW-1003">Cell membrane</keyword>
<feature type="transmembrane region" description="Helical" evidence="6">
    <location>
        <begin position="223"/>
        <end position="245"/>
    </location>
</feature>
<evidence type="ECO:0000313" key="7">
    <source>
        <dbReference type="EMBL" id="GEO11422.1"/>
    </source>
</evidence>
<evidence type="ECO:0000256" key="4">
    <source>
        <dbReference type="ARBA" id="ARBA00022989"/>
    </source>
</evidence>
<name>A0A512BHI8_9BACT</name>
<proteinExistence type="predicted"/>
<feature type="transmembrane region" description="Helical" evidence="6">
    <location>
        <begin position="150"/>
        <end position="167"/>
    </location>
</feature>
<protein>
    <submittedName>
        <fullName evidence="7">Uncharacterized protein</fullName>
    </submittedName>
</protein>
<dbReference type="Proteomes" id="UP000321513">
    <property type="component" value="Unassembled WGS sequence"/>
</dbReference>